<dbReference type="PANTHER" id="PTHR10983">
    <property type="entry name" value="1-ACYLGLYCEROL-3-PHOSPHATE ACYLTRANSFERASE-RELATED"/>
    <property type="match status" value="1"/>
</dbReference>
<evidence type="ECO:0000313" key="3">
    <source>
        <dbReference type="EMBL" id="EEQ81704.1"/>
    </source>
</evidence>
<dbReference type="OMA" id="CKESKTH"/>
<dbReference type="EMBL" id="ACOL01000266">
    <property type="protein sequence ID" value="EEQ81704.1"/>
    <property type="molecule type" value="Genomic_DNA"/>
</dbReference>
<dbReference type="HOGENOM" id="CLU_041844_6_1_1"/>
<evidence type="ECO:0000259" key="2">
    <source>
        <dbReference type="SMART" id="SM00563"/>
    </source>
</evidence>
<protein>
    <recommendedName>
        <fullName evidence="2">Phospholipid/glycerol acyltransferase domain-containing protein</fullName>
    </recommendedName>
</protein>
<feature type="transmembrane region" description="Helical" evidence="1">
    <location>
        <begin position="75"/>
        <end position="94"/>
    </location>
</feature>
<dbReference type="SMART" id="SM00563">
    <property type="entry name" value="PlsC"/>
    <property type="match status" value="1"/>
</dbReference>
<dbReference type="InterPro" id="IPR002123">
    <property type="entry name" value="Plipid/glycerol_acylTrfase"/>
</dbReference>
<dbReference type="Proteomes" id="UP000009082">
    <property type="component" value="Unassembled WGS sequence"/>
</dbReference>
<dbReference type="PANTHER" id="PTHR10983:SF16">
    <property type="entry name" value="LYSOCARDIOLIPIN ACYLTRANSFERASE 1"/>
    <property type="match status" value="1"/>
</dbReference>
<sequence length="271" mass="32209">MIFIILLKLSCCIFMALLFAISLLYIPIGYLISIFSAKWSIKITTVFSYFLWEICGWIFKLSFDIKKINKLDKKKLIIVSNHVGAIDFMILNFIFKTNGNMKYLIKSEMKWVPIFYQVVDLLKFIAVSRNYKKDKDRIKKRIDLLLKSDIPVIVVIFPEGTRINKENLTRSIIFCKNRDLPVLSNVLYPRLNGFNLIYEILKKENFYIADFTFTHIKKPLSLWEVLFTSKRGEIKYDLRFINILDIKNPRKWMEDCFVRKDRIIENLKNGE</sequence>
<keyword evidence="1" id="KW-0812">Transmembrane</keyword>
<dbReference type="KEGG" id="nce:NCER_101760"/>
<organism evidence="4">
    <name type="scientific">Vairimorpha ceranae (strain BRL01)</name>
    <name type="common">Microsporidian parasite</name>
    <name type="synonym">Nosema ceranae</name>
    <dbReference type="NCBI Taxonomy" id="578460"/>
    <lineage>
        <taxon>Eukaryota</taxon>
        <taxon>Fungi</taxon>
        <taxon>Fungi incertae sedis</taxon>
        <taxon>Microsporidia</taxon>
        <taxon>Nosematidae</taxon>
        <taxon>Vairimorpha</taxon>
    </lineage>
</organism>
<proteinExistence type="predicted"/>
<keyword evidence="1" id="KW-0472">Membrane</keyword>
<dbReference type="AlphaFoldDB" id="C4VAQ1"/>
<feature type="transmembrane region" description="Helical" evidence="1">
    <location>
        <begin position="12"/>
        <end position="35"/>
    </location>
</feature>
<gene>
    <name evidence="3" type="ORF">NCER_101760</name>
</gene>
<dbReference type="OrthoDB" id="189226at2759"/>
<dbReference type="SUPFAM" id="SSF69593">
    <property type="entry name" value="Glycerol-3-phosphate (1)-acyltransferase"/>
    <property type="match status" value="1"/>
</dbReference>
<dbReference type="VEuPathDB" id="MicrosporidiaDB:NCER_101760"/>
<evidence type="ECO:0000256" key="1">
    <source>
        <dbReference type="SAM" id="Phobius"/>
    </source>
</evidence>
<dbReference type="GO" id="GO:0016746">
    <property type="term" value="F:acyltransferase activity"/>
    <property type="evidence" value="ECO:0007669"/>
    <property type="project" value="InterPro"/>
</dbReference>
<dbReference type="GO" id="GO:0012505">
    <property type="term" value="C:endomembrane system"/>
    <property type="evidence" value="ECO:0007669"/>
    <property type="project" value="TreeGrafter"/>
</dbReference>
<feature type="domain" description="Phospholipid/glycerol acyltransferase" evidence="2">
    <location>
        <begin position="76"/>
        <end position="187"/>
    </location>
</feature>
<feature type="transmembrane region" description="Helical" evidence="1">
    <location>
        <begin position="41"/>
        <end position="63"/>
    </location>
</feature>
<dbReference type="Pfam" id="PF01553">
    <property type="entry name" value="Acyltransferase"/>
    <property type="match status" value="1"/>
</dbReference>
<keyword evidence="1" id="KW-1133">Transmembrane helix</keyword>
<dbReference type="CDD" id="cd07990">
    <property type="entry name" value="LPLAT_LCLAT1-like"/>
    <property type="match status" value="1"/>
</dbReference>
<dbReference type="STRING" id="578460.C4VAQ1"/>
<reference evidence="4" key="1">
    <citation type="journal article" date="2009" name="PLoS Pathog.">
        <title>Genomic analyses of the microsporidian Nosema ceranae, an emergent pathogen of honey bees.</title>
        <authorList>
            <person name="Cornman R.S."/>
            <person name="Chen Y.P."/>
            <person name="Schatz M.C."/>
            <person name="Street C."/>
            <person name="Zhao Y."/>
            <person name="Desany B."/>
            <person name="Egholm M."/>
            <person name="Hutchison S."/>
            <person name="Pettis J.S."/>
            <person name="Lipkin W.I."/>
            <person name="Evans J.D."/>
        </authorList>
    </citation>
    <scope>NUCLEOTIDE SEQUENCE [LARGE SCALE GENOMIC DNA]</scope>
    <source>
        <strain evidence="4">BRL01</strain>
    </source>
</reference>
<accession>C4VAQ1</accession>
<name>C4VAQ1_VAIC1</name>
<evidence type="ECO:0000313" key="4">
    <source>
        <dbReference type="Proteomes" id="UP000009082"/>
    </source>
</evidence>
<dbReference type="InParanoid" id="C4VAQ1"/>